<feature type="binding site" evidence="9">
    <location>
        <position position="68"/>
    </location>
    <ligand>
        <name>[4Fe-4S] cluster</name>
        <dbReference type="ChEBI" id="CHEBI:49883"/>
        <label>2</label>
        <note>4Fe-4S-S-AdoMet</note>
    </ligand>
</feature>
<evidence type="ECO:0000256" key="8">
    <source>
        <dbReference type="ARBA" id="ARBA00047326"/>
    </source>
</evidence>
<dbReference type="Gene3D" id="3.20.20.70">
    <property type="entry name" value="Aldolase class I"/>
    <property type="match status" value="1"/>
</dbReference>
<dbReference type="SFLD" id="SFLDG01058">
    <property type="entry name" value="lipoyl_synthase_like"/>
    <property type="match status" value="1"/>
</dbReference>
<dbReference type="Proteomes" id="UP000601522">
    <property type="component" value="Unassembled WGS sequence"/>
</dbReference>
<dbReference type="Pfam" id="PF04055">
    <property type="entry name" value="Radical_SAM"/>
    <property type="match status" value="1"/>
</dbReference>
<dbReference type="PANTHER" id="PTHR10949">
    <property type="entry name" value="LIPOYL SYNTHASE"/>
    <property type="match status" value="1"/>
</dbReference>
<dbReference type="SUPFAM" id="SSF102114">
    <property type="entry name" value="Radical SAM enzymes"/>
    <property type="match status" value="1"/>
</dbReference>
<dbReference type="InterPro" id="IPR007197">
    <property type="entry name" value="rSAM"/>
</dbReference>
<sequence length="282" mass="32064">MHLKKPEWIRVKMQGGTVSNKVNSLVSDLSLNTVCNEANCPNRMECYNRGTATFMILGRNCTRNCTFCNVTRKTPDEVDLKEPENVAKAVEKLGLKHAVITSVTRDDLEDQGAGQFAKVVREIRKNTPKVSVELLIPDMQGNEELIDIILDSEPDILNHNVETVPELYNKVRPMAIFHRSIKVLDYSKKSKPNIKTKSGIMLGLGETKEQVIDVLKRLREVDCDMLTLGQYLQPSREHIPVVEYINPEQFYEYKEIALSMGFKRVASAPLVRSSYYAEDFQV</sequence>
<dbReference type="InterPro" id="IPR006638">
    <property type="entry name" value="Elp3/MiaA/NifB-like_rSAM"/>
</dbReference>
<keyword evidence="5 9" id="KW-0479">Metal-binding</keyword>
<feature type="binding site" evidence="9">
    <location>
        <position position="274"/>
    </location>
    <ligand>
        <name>[4Fe-4S] cluster</name>
        <dbReference type="ChEBI" id="CHEBI:49883"/>
        <label>1</label>
    </ligand>
</feature>
<comment type="cofactor">
    <cofactor evidence="9">
        <name>[4Fe-4S] cluster</name>
        <dbReference type="ChEBI" id="CHEBI:49883"/>
    </cofactor>
    <text evidence="9">Binds 2 [4Fe-4S] clusters per subunit. One cluster is coordinated with 3 cysteines and an exchangeable S-adenosyl-L-methionine.</text>
</comment>
<dbReference type="PANTHER" id="PTHR10949:SF0">
    <property type="entry name" value="LIPOYL SYNTHASE, MITOCHONDRIAL"/>
    <property type="match status" value="1"/>
</dbReference>
<feature type="binding site" evidence="9">
    <location>
        <position position="40"/>
    </location>
    <ligand>
        <name>[4Fe-4S] cluster</name>
        <dbReference type="ChEBI" id="CHEBI:49883"/>
        <label>1</label>
    </ligand>
</feature>
<gene>
    <name evidence="9 11" type="primary">lipA</name>
    <name evidence="11" type="ORF">H8689_07495</name>
</gene>
<feature type="domain" description="Radical SAM core" evidence="10">
    <location>
        <begin position="47"/>
        <end position="263"/>
    </location>
</feature>
<dbReference type="GO" id="GO:0016992">
    <property type="term" value="F:lipoate synthase activity"/>
    <property type="evidence" value="ECO:0007669"/>
    <property type="project" value="UniProtKB-UniRule"/>
</dbReference>
<dbReference type="NCBIfam" id="TIGR00510">
    <property type="entry name" value="lipA"/>
    <property type="match status" value="1"/>
</dbReference>
<keyword evidence="6 9" id="KW-0408">Iron</keyword>
<keyword evidence="4 9" id="KW-0949">S-adenosyl-L-methionine</keyword>
<dbReference type="NCBIfam" id="NF009544">
    <property type="entry name" value="PRK12928.1"/>
    <property type="match status" value="1"/>
</dbReference>
<dbReference type="InterPro" id="IPR013785">
    <property type="entry name" value="Aldolase_TIM"/>
</dbReference>
<organism evidence="11 12">
    <name type="scientific">Wansuia hejianensis</name>
    <dbReference type="NCBI Taxonomy" id="2763667"/>
    <lineage>
        <taxon>Bacteria</taxon>
        <taxon>Bacillati</taxon>
        <taxon>Bacillota</taxon>
        <taxon>Clostridia</taxon>
        <taxon>Lachnospirales</taxon>
        <taxon>Lachnospiraceae</taxon>
        <taxon>Wansuia</taxon>
    </lineage>
</organism>
<dbReference type="EMBL" id="JACRTK010000003">
    <property type="protein sequence ID" value="MBC8590955.1"/>
    <property type="molecule type" value="Genomic_DNA"/>
</dbReference>
<comment type="function">
    <text evidence="9">Catalyzes the radical-mediated insertion of two sulfur atoms into the C-6 and C-8 positions of the octanoyl moiety bound to the lipoyl domains of lipoate-dependent enzymes, thereby converting the octanoylated domains into lipoylated derivatives.</text>
</comment>
<reference evidence="11 12" key="1">
    <citation type="submission" date="2020-08" db="EMBL/GenBank/DDBJ databases">
        <title>Genome public.</title>
        <authorList>
            <person name="Liu C."/>
            <person name="Sun Q."/>
        </authorList>
    </citation>
    <scope>NUCLEOTIDE SEQUENCE [LARGE SCALE GENOMIC DNA]</scope>
    <source>
        <strain evidence="11 12">NSJ-26</strain>
    </source>
</reference>
<comment type="similarity">
    <text evidence="9">Belongs to the radical SAM superfamily. Lipoyl synthase family.</text>
</comment>
<dbReference type="FunFam" id="3.20.20.70:FF:000040">
    <property type="entry name" value="Lipoyl synthase"/>
    <property type="match status" value="1"/>
</dbReference>
<dbReference type="SFLD" id="SFLDF00271">
    <property type="entry name" value="lipoyl_synthase"/>
    <property type="match status" value="1"/>
</dbReference>
<keyword evidence="2 9" id="KW-0963">Cytoplasm</keyword>
<evidence type="ECO:0000256" key="2">
    <source>
        <dbReference type="ARBA" id="ARBA00022490"/>
    </source>
</evidence>
<dbReference type="InterPro" id="IPR058240">
    <property type="entry name" value="rSAM_sf"/>
</dbReference>
<comment type="catalytic activity">
    <reaction evidence="8 9">
        <text>[[Fe-S] cluster scaffold protein carrying a second [4Fe-4S](2+) cluster] + N(6)-octanoyl-L-lysyl-[protein] + 2 oxidized [2Fe-2S]-[ferredoxin] + 2 S-adenosyl-L-methionine + 4 H(+) = [[Fe-S] cluster scaffold protein] + N(6)-[(R)-dihydrolipoyl]-L-lysyl-[protein] + 4 Fe(3+) + 2 hydrogen sulfide + 2 5'-deoxyadenosine + 2 L-methionine + 2 reduced [2Fe-2S]-[ferredoxin]</text>
        <dbReference type="Rhea" id="RHEA:16585"/>
        <dbReference type="Rhea" id="RHEA-COMP:9928"/>
        <dbReference type="Rhea" id="RHEA-COMP:10000"/>
        <dbReference type="Rhea" id="RHEA-COMP:10001"/>
        <dbReference type="Rhea" id="RHEA-COMP:10475"/>
        <dbReference type="Rhea" id="RHEA-COMP:14568"/>
        <dbReference type="Rhea" id="RHEA-COMP:14569"/>
        <dbReference type="ChEBI" id="CHEBI:15378"/>
        <dbReference type="ChEBI" id="CHEBI:17319"/>
        <dbReference type="ChEBI" id="CHEBI:29034"/>
        <dbReference type="ChEBI" id="CHEBI:29919"/>
        <dbReference type="ChEBI" id="CHEBI:33722"/>
        <dbReference type="ChEBI" id="CHEBI:33737"/>
        <dbReference type="ChEBI" id="CHEBI:33738"/>
        <dbReference type="ChEBI" id="CHEBI:57844"/>
        <dbReference type="ChEBI" id="CHEBI:59789"/>
        <dbReference type="ChEBI" id="CHEBI:78809"/>
        <dbReference type="ChEBI" id="CHEBI:83100"/>
        <dbReference type="EC" id="2.8.1.8"/>
    </reaction>
</comment>
<accession>A0A926IMZ5</accession>
<dbReference type="InterPro" id="IPR003698">
    <property type="entry name" value="Lipoyl_synth"/>
</dbReference>
<name>A0A926IMZ5_9FIRM</name>
<evidence type="ECO:0000313" key="12">
    <source>
        <dbReference type="Proteomes" id="UP000601522"/>
    </source>
</evidence>
<comment type="subcellular location">
    <subcellularLocation>
        <location evidence="9">Cytoplasm</location>
    </subcellularLocation>
</comment>
<keyword evidence="1 9" id="KW-0004">4Fe-4S</keyword>
<evidence type="ECO:0000256" key="7">
    <source>
        <dbReference type="ARBA" id="ARBA00023014"/>
    </source>
</evidence>
<feature type="binding site" evidence="9">
    <location>
        <position position="46"/>
    </location>
    <ligand>
        <name>[4Fe-4S] cluster</name>
        <dbReference type="ChEBI" id="CHEBI:49883"/>
        <label>1</label>
    </ligand>
</feature>
<evidence type="ECO:0000256" key="6">
    <source>
        <dbReference type="ARBA" id="ARBA00023004"/>
    </source>
</evidence>
<evidence type="ECO:0000256" key="1">
    <source>
        <dbReference type="ARBA" id="ARBA00022485"/>
    </source>
</evidence>
<evidence type="ECO:0000256" key="4">
    <source>
        <dbReference type="ARBA" id="ARBA00022691"/>
    </source>
</evidence>
<feature type="binding site" evidence="9">
    <location>
        <position position="61"/>
    </location>
    <ligand>
        <name>[4Fe-4S] cluster</name>
        <dbReference type="ChEBI" id="CHEBI:49883"/>
        <label>2</label>
        <note>4Fe-4S-S-AdoMet</note>
    </ligand>
</feature>
<dbReference type="NCBIfam" id="NF004019">
    <property type="entry name" value="PRK05481.1"/>
    <property type="match status" value="1"/>
</dbReference>
<comment type="caution">
    <text evidence="11">The sequence shown here is derived from an EMBL/GenBank/DDBJ whole genome shotgun (WGS) entry which is preliminary data.</text>
</comment>
<proteinExistence type="inferred from homology"/>
<evidence type="ECO:0000259" key="10">
    <source>
        <dbReference type="PROSITE" id="PS51918"/>
    </source>
</evidence>
<dbReference type="HAMAP" id="MF_00206">
    <property type="entry name" value="Lipoyl_synth"/>
    <property type="match status" value="1"/>
</dbReference>
<comment type="pathway">
    <text evidence="9">Protein modification; protein lipoylation via endogenous pathway; protein N(6)-(lipoyl)lysine from octanoyl-[acyl-carrier-protein]: step 2/2.</text>
</comment>
<dbReference type="GO" id="GO:0051539">
    <property type="term" value="F:4 iron, 4 sulfur cluster binding"/>
    <property type="evidence" value="ECO:0007669"/>
    <property type="project" value="UniProtKB-UniRule"/>
</dbReference>
<dbReference type="CDD" id="cd01335">
    <property type="entry name" value="Radical_SAM"/>
    <property type="match status" value="1"/>
</dbReference>
<dbReference type="GO" id="GO:0046872">
    <property type="term" value="F:metal ion binding"/>
    <property type="evidence" value="ECO:0007669"/>
    <property type="project" value="UniProtKB-KW"/>
</dbReference>
<dbReference type="EC" id="2.8.1.8" evidence="9"/>
<feature type="binding site" evidence="9">
    <location>
        <position position="65"/>
    </location>
    <ligand>
        <name>[4Fe-4S] cluster</name>
        <dbReference type="ChEBI" id="CHEBI:49883"/>
        <label>2</label>
        <note>4Fe-4S-S-AdoMet</note>
    </ligand>
</feature>
<keyword evidence="3 9" id="KW-0808">Transferase</keyword>
<dbReference type="SFLD" id="SFLDS00029">
    <property type="entry name" value="Radical_SAM"/>
    <property type="match status" value="1"/>
</dbReference>
<dbReference type="AlphaFoldDB" id="A0A926IMZ5"/>
<dbReference type="RefSeq" id="WP_249323794.1">
    <property type="nucleotide sequence ID" value="NZ_JACRTK010000003.1"/>
</dbReference>
<evidence type="ECO:0000256" key="3">
    <source>
        <dbReference type="ARBA" id="ARBA00022679"/>
    </source>
</evidence>
<dbReference type="PROSITE" id="PS51918">
    <property type="entry name" value="RADICAL_SAM"/>
    <property type="match status" value="1"/>
</dbReference>
<keyword evidence="7 9" id="KW-0411">Iron-sulfur</keyword>
<evidence type="ECO:0000256" key="5">
    <source>
        <dbReference type="ARBA" id="ARBA00022723"/>
    </source>
</evidence>
<evidence type="ECO:0000313" key="11">
    <source>
        <dbReference type="EMBL" id="MBC8590955.1"/>
    </source>
</evidence>
<dbReference type="GO" id="GO:0009249">
    <property type="term" value="P:protein lipoylation"/>
    <property type="evidence" value="ECO:0007669"/>
    <property type="project" value="UniProtKB-UniRule"/>
</dbReference>
<dbReference type="PIRSF" id="PIRSF005963">
    <property type="entry name" value="Lipoyl_synth"/>
    <property type="match status" value="1"/>
</dbReference>
<keyword evidence="12" id="KW-1185">Reference proteome</keyword>
<dbReference type="GO" id="GO:0005737">
    <property type="term" value="C:cytoplasm"/>
    <property type="evidence" value="ECO:0007669"/>
    <property type="project" value="UniProtKB-SubCell"/>
</dbReference>
<feature type="binding site" evidence="9">
    <location>
        <position position="35"/>
    </location>
    <ligand>
        <name>[4Fe-4S] cluster</name>
        <dbReference type="ChEBI" id="CHEBI:49883"/>
        <label>1</label>
    </ligand>
</feature>
<evidence type="ECO:0000256" key="9">
    <source>
        <dbReference type="HAMAP-Rule" id="MF_00206"/>
    </source>
</evidence>
<dbReference type="SMART" id="SM00729">
    <property type="entry name" value="Elp3"/>
    <property type="match status" value="1"/>
</dbReference>
<protein>
    <recommendedName>
        <fullName evidence="9">Lipoyl synthase</fullName>
        <ecNumber evidence="9">2.8.1.8</ecNumber>
    </recommendedName>
    <alternativeName>
        <fullName evidence="9">Lip-syn</fullName>
        <shortName evidence="9">LS</shortName>
    </alternativeName>
    <alternativeName>
        <fullName evidence="9">Lipoate synthase</fullName>
    </alternativeName>
    <alternativeName>
        <fullName evidence="9">Lipoic acid synthase</fullName>
    </alternativeName>
    <alternativeName>
        <fullName evidence="9">Sulfur insertion protein LipA</fullName>
    </alternativeName>
</protein>